<dbReference type="RefSeq" id="WP_183370372.1">
    <property type="nucleotide sequence ID" value="NZ_BAABHL010000127.1"/>
</dbReference>
<keyword evidence="5" id="KW-0444">Lipid biosynthesis</keyword>
<dbReference type="InterPro" id="IPR045034">
    <property type="entry name" value="O-acyltransferase_WSD1-like"/>
</dbReference>
<sequence length="460" mass="49978">MTTSRVSPYDVNFAYAESPRVRSSIVTAYAFPESSSSSQDLTEWLAARAGGIEVLRQRLVIPLGGIGDAYWTDTPEFDPRDHIDHLPAMGWDQLVDFITELHEQTFDEARPRWSLYIVRNVIGVGAMHAPCTVVVLRFHHSMADGMGVAAIARSLFSADVGTPSPASPDSGARLAALELARVPLRPFLVLADLWRLIGVSRRASRDRKAGLWSMPDAQPRATRLNGSLSGRRESAIVFQSVAGLRVVARAHGVSVNDVVLSVIGRTIAAHLGDPDQAIAASVPVSVRSLLDPAMRNALGFGTVPLRPDLPFPEQVVAVHEQVRAERDRLNLPSFAAMYGALPRLPGWIYRILYRTGQRRAARKPKPDTTQLRVSTIPKGSAEHWTLAGLPAVACFGVTPINDGLGVNHTVSTFGDNLSIGILADPEQLTDLPTYLASLQAELDGLRAAYSSRETYSSRDT</sequence>
<dbReference type="PANTHER" id="PTHR31650:SF1">
    <property type="entry name" value="WAX ESTER SYNTHASE_DIACYLGLYCEROL ACYLTRANSFERASE 4-RELATED"/>
    <property type="match status" value="1"/>
</dbReference>
<comment type="pathway">
    <text evidence="2">Lipid metabolism.</text>
</comment>
<evidence type="ECO:0000256" key="2">
    <source>
        <dbReference type="ARBA" id="ARBA00005189"/>
    </source>
</evidence>
<evidence type="ECO:0000256" key="3">
    <source>
        <dbReference type="ARBA" id="ARBA00009587"/>
    </source>
</evidence>
<keyword evidence="14" id="KW-1185">Reference proteome</keyword>
<dbReference type="EC" id="2.3.1.20" evidence="4"/>
<evidence type="ECO:0000259" key="11">
    <source>
        <dbReference type="Pfam" id="PF03007"/>
    </source>
</evidence>
<keyword evidence="6 13" id="KW-0808">Transferase</keyword>
<evidence type="ECO:0000256" key="8">
    <source>
        <dbReference type="ARBA" id="ARBA00023098"/>
    </source>
</evidence>
<accession>A0A840ER50</accession>
<evidence type="ECO:0000313" key="14">
    <source>
        <dbReference type="Proteomes" id="UP000551501"/>
    </source>
</evidence>
<dbReference type="GO" id="GO:0019432">
    <property type="term" value="P:triglyceride biosynthetic process"/>
    <property type="evidence" value="ECO:0007669"/>
    <property type="project" value="UniProtKB-UniPathway"/>
</dbReference>
<evidence type="ECO:0000256" key="10">
    <source>
        <dbReference type="ARBA" id="ARBA00048109"/>
    </source>
</evidence>
<keyword evidence="7" id="KW-0319">Glycerol metabolism</keyword>
<evidence type="ECO:0000256" key="7">
    <source>
        <dbReference type="ARBA" id="ARBA00022798"/>
    </source>
</evidence>
<dbReference type="GO" id="GO:0004144">
    <property type="term" value="F:diacylglycerol O-acyltransferase activity"/>
    <property type="evidence" value="ECO:0007669"/>
    <property type="project" value="UniProtKB-EC"/>
</dbReference>
<gene>
    <name evidence="13" type="ORF">BKA16_001867</name>
</gene>
<dbReference type="InterPro" id="IPR009721">
    <property type="entry name" value="O-acyltransferase_WSD1_C"/>
</dbReference>
<evidence type="ECO:0000256" key="5">
    <source>
        <dbReference type="ARBA" id="ARBA00022516"/>
    </source>
</evidence>
<name>A0A840ER50_9ACTN</name>
<dbReference type="GO" id="GO:0005886">
    <property type="term" value="C:plasma membrane"/>
    <property type="evidence" value="ECO:0007669"/>
    <property type="project" value="TreeGrafter"/>
</dbReference>
<evidence type="ECO:0000259" key="12">
    <source>
        <dbReference type="Pfam" id="PF06974"/>
    </source>
</evidence>
<reference evidence="13 14" key="1">
    <citation type="submission" date="2020-08" db="EMBL/GenBank/DDBJ databases">
        <title>Sequencing the genomes of 1000 actinobacteria strains.</title>
        <authorList>
            <person name="Klenk H.-P."/>
        </authorList>
    </citation>
    <scope>NUCLEOTIDE SEQUENCE [LARGE SCALE GENOMIC DNA]</scope>
    <source>
        <strain evidence="13 14">DSM 45298</strain>
    </source>
</reference>
<keyword evidence="8" id="KW-0443">Lipid metabolism</keyword>
<comment type="caution">
    <text evidence="13">The sequence shown here is derived from an EMBL/GenBank/DDBJ whole genome shotgun (WGS) entry which is preliminary data.</text>
</comment>
<dbReference type="Gene3D" id="3.30.559.30">
    <property type="entry name" value="Nonribosomal peptide synthetase, condensation domain"/>
    <property type="match status" value="1"/>
</dbReference>
<dbReference type="Proteomes" id="UP000551501">
    <property type="component" value="Unassembled WGS sequence"/>
</dbReference>
<comment type="pathway">
    <text evidence="1">Glycerolipid metabolism; triacylglycerol biosynthesis.</text>
</comment>
<dbReference type="InterPro" id="IPR004255">
    <property type="entry name" value="O-acyltransferase_WSD1_N"/>
</dbReference>
<evidence type="ECO:0000313" key="13">
    <source>
        <dbReference type="EMBL" id="MBB4135315.1"/>
    </source>
</evidence>
<dbReference type="GO" id="GO:0006071">
    <property type="term" value="P:glycerol metabolic process"/>
    <property type="evidence" value="ECO:0007669"/>
    <property type="project" value="UniProtKB-KW"/>
</dbReference>
<comment type="catalytic activity">
    <reaction evidence="10">
        <text>an acyl-CoA + a 1,2-diacyl-sn-glycerol = a triacyl-sn-glycerol + CoA</text>
        <dbReference type="Rhea" id="RHEA:10868"/>
        <dbReference type="ChEBI" id="CHEBI:17815"/>
        <dbReference type="ChEBI" id="CHEBI:57287"/>
        <dbReference type="ChEBI" id="CHEBI:58342"/>
        <dbReference type="ChEBI" id="CHEBI:64615"/>
        <dbReference type="EC" id="2.3.1.20"/>
    </reaction>
</comment>
<dbReference type="Pfam" id="PF03007">
    <property type="entry name" value="WS_DGAT_cat"/>
    <property type="match status" value="1"/>
</dbReference>
<dbReference type="EMBL" id="JACIFP010000001">
    <property type="protein sequence ID" value="MBB4135315.1"/>
    <property type="molecule type" value="Genomic_DNA"/>
</dbReference>
<feature type="domain" description="O-acyltransferase WSD1 C-terminal" evidence="12">
    <location>
        <begin position="298"/>
        <end position="445"/>
    </location>
</feature>
<evidence type="ECO:0000256" key="6">
    <source>
        <dbReference type="ARBA" id="ARBA00022679"/>
    </source>
</evidence>
<evidence type="ECO:0000256" key="4">
    <source>
        <dbReference type="ARBA" id="ARBA00013244"/>
    </source>
</evidence>
<dbReference type="UniPathway" id="UPA00282"/>
<dbReference type="SUPFAM" id="SSF52777">
    <property type="entry name" value="CoA-dependent acyltransferases"/>
    <property type="match status" value="2"/>
</dbReference>
<proteinExistence type="inferred from homology"/>
<dbReference type="PANTHER" id="PTHR31650">
    <property type="entry name" value="O-ACYLTRANSFERASE (WSD1-LIKE) FAMILY PROTEIN"/>
    <property type="match status" value="1"/>
</dbReference>
<feature type="domain" description="O-acyltransferase WSD1-like N-terminal" evidence="11">
    <location>
        <begin position="7"/>
        <end position="259"/>
    </location>
</feature>
<evidence type="ECO:0000256" key="9">
    <source>
        <dbReference type="ARBA" id="ARBA00023315"/>
    </source>
</evidence>
<protein>
    <recommendedName>
        <fullName evidence="4">diacylglycerol O-acyltransferase</fullName>
        <ecNumber evidence="4">2.3.1.20</ecNumber>
    </recommendedName>
</protein>
<evidence type="ECO:0000256" key="1">
    <source>
        <dbReference type="ARBA" id="ARBA00004771"/>
    </source>
</evidence>
<comment type="similarity">
    <text evidence="3">Belongs to the long-chain O-acyltransferase family.</text>
</comment>
<dbReference type="Pfam" id="PF06974">
    <property type="entry name" value="WS_DGAT_C"/>
    <property type="match status" value="1"/>
</dbReference>
<keyword evidence="9 13" id="KW-0012">Acyltransferase</keyword>
<organism evidence="13 14">
    <name type="scientific">Gordonia humi</name>
    <dbReference type="NCBI Taxonomy" id="686429"/>
    <lineage>
        <taxon>Bacteria</taxon>
        <taxon>Bacillati</taxon>
        <taxon>Actinomycetota</taxon>
        <taxon>Actinomycetes</taxon>
        <taxon>Mycobacteriales</taxon>
        <taxon>Gordoniaceae</taxon>
        <taxon>Gordonia</taxon>
    </lineage>
</organism>
<dbReference type="AlphaFoldDB" id="A0A840ER50"/>